<sequence>MSFRIEDILGNKPSSLPDNEVNEEIACSGSEHEKDVLSPSYDEDNHGSTYFGYWNHSYRLALAAAATSMDGTRNDPLTRNHSSSCCANSIYLQNNIDCYSPTIIYPEKLYNQTTYSHMLPFSLAMCSHVSKRRNQVRFSPSQTKALESKFSWQKYLSPEDRKVLAHSLKLSDRQVKTWFQNRRAKWRRNASCSSPNSEMKSPLSNSAA</sequence>
<dbReference type="GO" id="GO:0003677">
    <property type="term" value="F:DNA binding"/>
    <property type="evidence" value="ECO:0007669"/>
    <property type="project" value="UniProtKB-UniRule"/>
</dbReference>
<dbReference type="Gene3D" id="1.10.10.60">
    <property type="entry name" value="Homeodomain-like"/>
    <property type="match status" value="1"/>
</dbReference>
<evidence type="ECO:0000256" key="1">
    <source>
        <dbReference type="ARBA" id="ARBA00004123"/>
    </source>
</evidence>
<accession>A0A834IWM2</accession>
<evidence type="ECO:0000256" key="6">
    <source>
        <dbReference type="RuleBase" id="RU000682"/>
    </source>
</evidence>
<keyword evidence="10" id="KW-1185">Reference proteome</keyword>
<protein>
    <recommendedName>
        <fullName evidence="8">Homeobox domain-containing protein</fullName>
    </recommendedName>
</protein>
<dbReference type="Proteomes" id="UP000625711">
    <property type="component" value="Unassembled WGS sequence"/>
</dbReference>
<reference evidence="9" key="1">
    <citation type="submission" date="2020-08" db="EMBL/GenBank/DDBJ databases">
        <title>Genome sequencing and assembly of the red palm weevil Rhynchophorus ferrugineus.</title>
        <authorList>
            <person name="Dias G.B."/>
            <person name="Bergman C.M."/>
            <person name="Manee M."/>
        </authorList>
    </citation>
    <scope>NUCLEOTIDE SEQUENCE</scope>
    <source>
        <strain evidence="9">AA-2017</strain>
        <tissue evidence="9">Whole larva</tissue>
    </source>
</reference>
<dbReference type="InterPro" id="IPR001356">
    <property type="entry name" value="HD"/>
</dbReference>
<dbReference type="Pfam" id="PF00046">
    <property type="entry name" value="Homeodomain"/>
    <property type="match status" value="1"/>
</dbReference>
<organism evidence="9 10">
    <name type="scientific">Rhynchophorus ferrugineus</name>
    <name type="common">Red palm weevil</name>
    <name type="synonym">Curculio ferrugineus</name>
    <dbReference type="NCBI Taxonomy" id="354439"/>
    <lineage>
        <taxon>Eukaryota</taxon>
        <taxon>Metazoa</taxon>
        <taxon>Ecdysozoa</taxon>
        <taxon>Arthropoda</taxon>
        <taxon>Hexapoda</taxon>
        <taxon>Insecta</taxon>
        <taxon>Pterygota</taxon>
        <taxon>Neoptera</taxon>
        <taxon>Endopterygota</taxon>
        <taxon>Coleoptera</taxon>
        <taxon>Polyphaga</taxon>
        <taxon>Cucujiformia</taxon>
        <taxon>Curculionidae</taxon>
        <taxon>Dryophthorinae</taxon>
        <taxon>Rhynchophorus</taxon>
    </lineage>
</organism>
<dbReference type="PROSITE" id="PS00027">
    <property type="entry name" value="HOMEOBOX_1"/>
    <property type="match status" value="1"/>
</dbReference>
<keyword evidence="4 5" id="KW-0539">Nucleus</keyword>
<proteinExistence type="predicted"/>
<comment type="subcellular location">
    <subcellularLocation>
        <location evidence="1 5 6">Nucleus</location>
    </subcellularLocation>
</comment>
<evidence type="ECO:0000256" key="2">
    <source>
        <dbReference type="ARBA" id="ARBA00023125"/>
    </source>
</evidence>
<evidence type="ECO:0000256" key="3">
    <source>
        <dbReference type="ARBA" id="ARBA00023155"/>
    </source>
</evidence>
<evidence type="ECO:0000256" key="7">
    <source>
        <dbReference type="SAM" id="MobiDB-lite"/>
    </source>
</evidence>
<feature type="compositionally biased region" description="Polar residues" evidence="7">
    <location>
        <begin position="190"/>
        <end position="208"/>
    </location>
</feature>
<evidence type="ECO:0000256" key="5">
    <source>
        <dbReference type="PROSITE-ProRule" id="PRU00108"/>
    </source>
</evidence>
<dbReference type="PROSITE" id="PS50071">
    <property type="entry name" value="HOMEOBOX_2"/>
    <property type="match status" value="1"/>
</dbReference>
<dbReference type="EMBL" id="JAACXV010000250">
    <property type="protein sequence ID" value="KAF7281247.1"/>
    <property type="molecule type" value="Genomic_DNA"/>
</dbReference>
<dbReference type="InterPro" id="IPR009057">
    <property type="entry name" value="Homeodomain-like_sf"/>
</dbReference>
<keyword evidence="2 5" id="KW-0238">DNA-binding</keyword>
<dbReference type="GO" id="GO:0005634">
    <property type="term" value="C:nucleus"/>
    <property type="evidence" value="ECO:0007669"/>
    <property type="project" value="UniProtKB-SubCell"/>
</dbReference>
<dbReference type="SMART" id="SM00389">
    <property type="entry name" value="HOX"/>
    <property type="match status" value="1"/>
</dbReference>
<comment type="caution">
    <text evidence="9">The sequence shown here is derived from an EMBL/GenBank/DDBJ whole genome shotgun (WGS) entry which is preliminary data.</text>
</comment>
<dbReference type="InterPro" id="IPR017970">
    <property type="entry name" value="Homeobox_CS"/>
</dbReference>
<name>A0A834IWM2_RHYFE</name>
<feature type="region of interest" description="Disordered" evidence="7">
    <location>
        <begin position="1"/>
        <end position="20"/>
    </location>
</feature>
<evidence type="ECO:0000259" key="8">
    <source>
        <dbReference type="PROSITE" id="PS50071"/>
    </source>
</evidence>
<gene>
    <name evidence="9" type="ORF">GWI33_004981</name>
</gene>
<dbReference type="CDD" id="cd00086">
    <property type="entry name" value="homeodomain"/>
    <property type="match status" value="1"/>
</dbReference>
<dbReference type="GO" id="GO:0000981">
    <property type="term" value="F:DNA-binding transcription factor activity, RNA polymerase II-specific"/>
    <property type="evidence" value="ECO:0007669"/>
    <property type="project" value="InterPro"/>
</dbReference>
<dbReference type="InterPro" id="IPR020479">
    <property type="entry name" value="HD_metazoa"/>
</dbReference>
<dbReference type="PANTHER" id="PTHR24333">
    <property type="entry name" value="HOMEO BOX HB9 LIKE A-RELATED"/>
    <property type="match status" value="1"/>
</dbReference>
<dbReference type="OrthoDB" id="6159439at2759"/>
<feature type="domain" description="Homeobox" evidence="8">
    <location>
        <begin position="129"/>
        <end position="189"/>
    </location>
</feature>
<dbReference type="PANTHER" id="PTHR24333:SF5">
    <property type="entry name" value="VENT HOMEOBOX"/>
    <property type="match status" value="1"/>
</dbReference>
<feature type="region of interest" description="Disordered" evidence="7">
    <location>
        <begin position="187"/>
        <end position="208"/>
    </location>
</feature>
<keyword evidence="3 5" id="KW-0371">Homeobox</keyword>
<dbReference type="SUPFAM" id="SSF46689">
    <property type="entry name" value="Homeodomain-like"/>
    <property type="match status" value="1"/>
</dbReference>
<feature type="DNA-binding region" description="Homeobox" evidence="5">
    <location>
        <begin position="131"/>
        <end position="190"/>
    </location>
</feature>
<dbReference type="PRINTS" id="PR00024">
    <property type="entry name" value="HOMEOBOX"/>
</dbReference>
<evidence type="ECO:0000313" key="9">
    <source>
        <dbReference type="EMBL" id="KAF7281247.1"/>
    </source>
</evidence>
<dbReference type="InterPro" id="IPR050848">
    <property type="entry name" value="Homeobox_TF"/>
</dbReference>
<dbReference type="AlphaFoldDB" id="A0A834IWM2"/>
<evidence type="ECO:0000256" key="4">
    <source>
        <dbReference type="ARBA" id="ARBA00023242"/>
    </source>
</evidence>
<evidence type="ECO:0000313" key="10">
    <source>
        <dbReference type="Proteomes" id="UP000625711"/>
    </source>
</evidence>